<dbReference type="Pfam" id="PF00071">
    <property type="entry name" value="Ras"/>
    <property type="match status" value="1"/>
</dbReference>
<dbReference type="SMART" id="SM00173">
    <property type="entry name" value="RAS"/>
    <property type="match status" value="1"/>
</dbReference>
<feature type="region of interest" description="Disordered" evidence="3">
    <location>
        <begin position="404"/>
        <end position="474"/>
    </location>
</feature>
<reference evidence="4 5" key="1">
    <citation type="submission" date="2021-02" db="EMBL/GenBank/DDBJ databases">
        <title>Leishmania (Mundinia) orientalis Genome sequencing and assembly.</title>
        <authorList>
            <person name="Almutairi H."/>
            <person name="Gatherer D."/>
        </authorList>
    </citation>
    <scope>NUCLEOTIDE SEQUENCE [LARGE SCALE GENOMIC DNA]</scope>
    <source>
        <strain evidence="4">LSCM4</strain>
    </source>
</reference>
<evidence type="ECO:0000313" key="4">
    <source>
        <dbReference type="EMBL" id="KAG5471622.1"/>
    </source>
</evidence>
<dbReference type="InterPro" id="IPR005225">
    <property type="entry name" value="Small_GTP-bd"/>
</dbReference>
<gene>
    <name evidence="4" type="ORF">LSCM4_03171</name>
</gene>
<dbReference type="AlphaFoldDB" id="A0A836KG90"/>
<feature type="region of interest" description="Disordered" evidence="3">
    <location>
        <begin position="350"/>
        <end position="371"/>
    </location>
</feature>
<evidence type="ECO:0000256" key="1">
    <source>
        <dbReference type="ARBA" id="ARBA00022741"/>
    </source>
</evidence>
<keyword evidence="5" id="KW-1185">Reference proteome</keyword>
<dbReference type="GO" id="GO:0005525">
    <property type="term" value="F:GTP binding"/>
    <property type="evidence" value="ECO:0007669"/>
    <property type="project" value="UniProtKB-KW"/>
</dbReference>
<dbReference type="NCBIfam" id="TIGR00231">
    <property type="entry name" value="small_GTP"/>
    <property type="match status" value="1"/>
</dbReference>
<dbReference type="CDD" id="cd00154">
    <property type="entry name" value="Rab"/>
    <property type="match status" value="1"/>
</dbReference>
<dbReference type="InterPro" id="IPR027417">
    <property type="entry name" value="P-loop_NTPase"/>
</dbReference>
<dbReference type="SMART" id="SM00175">
    <property type="entry name" value="RAB"/>
    <property type="match status" value="1"/>
</dbReference>
<evidence type="ECO:0000313" key="5">
    <source>
        <dbReference type="Proteomes" id="UP000674143"/>
    </source>
</evidence>
<evidence type="ECO:0000256" key="2">
    <source>
        <dbReference type="ARBA" id="ARBA00023134"/>
    </source>
</evidence>
<dbReference type="Proteomes" id="UP000674143">
    <property type="component" value="Chromosome 31"/>
</dbReference>
<protein>
    <recommendedName>
        <fullName evidence="6">Ras-like small GTPases</fullName>
    </recommendedName>
</protein>
<accession>A0A836KG90</accession>
<feature type="compositionally biased region" description="Basic and acidic residues" evidence="3">
    <location>
        <begin position="459"/>
        <end position="474"/>
    </location>
</feature>
<sequence>MNSSVPHVGIDDCDDFTFTEDPAGHKVRVPVSKEYVFKVVVLGDYSVGKTSLIRRLLAVSASSLSLGHNGDDSDMGDSDDDSDAEAVLAAVTPTMGTDFYSLTVPSAVPGASVRLQIWDTAGLEKYAPNYKSTLRNASFVICVFDVTSASSLHSVVDRHLSIAAEHLPELDQSSIMVVANKADIVADMANNTRELRHARQRAQLPEGAFLVANDAATATDTNDGSAGIYTSADGVGEDTIVTARKVQAEVLDLFTDVHYAEVSAKTKQHLREMLQAVCYALLRNSADGHLNEQIPARTPPSEVLEHTVLPRDSVASPLTAVSMPAHSSSSEPPVDPDTSKILPAVVPRDLAGTDGVQPSVRETPAPPAGSWRSTGAFTFDVAPTQSGFTAVFSPIEGFDRDIVKPEGDESPPLHAVASDDSPVNRPSTEMPTPRESFLKPADAGGAHLDGSAGARKPRRATDLNENPKARKERERAEMKELLKGAGQRRASSSGGLAASHCSDVRLRRDADTMEMDTARGPDKVSDALSGPWPGAMATNLDSLGVQNGRQVERGAEGRESDDDDGARMQAQLRERFAQIERDVHKNAAAAKQRAKKTKAKGKCQCCVL</sequence>
<dbReference type="SUPFAM" id="SSF52540">
    <property type="entry name" value="P-loop containing nucleoside triphosphate hydrolases"/>
    <property type="match status" value="1"/>
</dbReference>
<evidence type="ECO:0008006" key="6">
    <source>
        <dbReference type="Google" id="ProtNLM"/>
    </source>
</evidence>
<dbReference type="GO" id="GO:0003924">
    <property type="term" value="F:GTPase activity"/>
    <property type="evidence" value="ECO:0007669"/>
    <property type="project" value="InterPro"/>
</dbReference>
<dbReference type="InterPro" id="IPR001806">
    <property type="entry name" value="Small_GTPase"/>
</dbReference>
<dbReference type="SMART" id="SM00174">
    <property type="entry name" value="RHO"/>
    <property type="match status" value="1"/>
</dbReference>
<dbReference type="PROSITE" id="PS51419">
    <property type="entry name" value="RAB"/>
    <property type="match status" value="1"/>
</dbReference>
<dbReference type="RefSeq" id="XP_067060739.1">
    <property type="nucleotide sequence ID" value="XM_067205187.1"/>
</dbReference>
<dbReference type="EMBL" id="JAFHLR010000031">
    <property type="protein sequence ID" value="KAG5471622.1"/>
    <property type="molecule type" value="Genomic_DNA"/>
</dbReference>
<keyword evidence="1" id="KW-0547">Nucleotide-binding</keyword>
<organism evidence="4 5">
    <name type="scientific">Leishmania orientalis</name>
    <dbReference type="NCBI Taxonomy" id="2249476"/>
    <lineage>
        <taxon>Eukaryota</taxon>
        <taxon>Discoba</taxon>
        <taxon>Euglenozoa</taxon>
        <taxon>Kinetoplastea</taxon>
        <taxon>Metakinetoplastina</taxon>
        <taxon>Trypanosomatida</taxon>
        <taxon>Trypanosomatidae</taxon>
        <taxon>Leishmaniinae</taxon>
        <taxon>Leishmania</taxon>
    </lineage>
</organism>
<dbReference type="PANTHER" id="PTHR24073">
    <property type="entry name" value="DRAB5-RELATED"/>
    <property type="match status" value="1"/>
</dbReference>
<keyword evidence="2" id="KW-0342">GTP-binding</keyword>
<proteinExistence type="predicted"/>
<name>A0A836KG90_9TRYP</name>
<dbReference type="Gene3D" id="3.40.50.300">
    <property type="entry name" value="P-loop containing nucleotide triphosphate hydrolases"/>
    <property type="match status" value="1"/>
</dbReference>
<dbReference type="KEGG" id="loi:92359121"/>
<comment type="caution">
    <text evidence="4">The sequence shown here is derived from an EMBL/GenBank/DDBJ whole genome shotgun (WGS) entry which is preliminary data.</text>
</comment>
<dbReference type="GeneID" id="92359121"/>
<dbReference type="PRINTS" id="PR00449">
    <property type="entry name" value="RASTRNSFRMNG"/>
</dbReference>
<feature type="region of interest" description="Disordered" evidence="3">
    <location>
        <begin position="321"/>
        <end position="340"/>
    </location>
</feature>
<evidence type="ECO:0000256" key="3">
    <source>
        <dbReference type="SAM" id="MobiDB-lite"/>
    </source>
</evidence>